<accession>A0ABD1GAE4</accession>
<feature type="compositionally biased region" description="Basic and acidic residues" evidence="1">
    <location>
        <begin position="49"/>
        <end position="67"/>
    </location>
</feature>
<dbReference type="Proteomes" id="UP001567538">
    <property type="component" value="Unassembled WGS sequence"/>
</dbReference>
<reference evidence="2 3" key="1">
    <citation type="submission" date="2024-06" db="EMBL/GenBank/DDBJ databases">
        <title>A chromosome level genome sequence of Diviner's sage (Salvia divinorum).</title>
        <authorList>
            <person name="Ford S.A."/>
            <person name="Ro D.-K."/>
            <person name="Ness R.W."/>
            <person name="Phillips M.A."/>
        </authorList>
    </citation>
    <scope>NUCLEOTIDE SEQUENCE [LARGE SCALE GENOMIC DNA]</scope>
    <source>
        <strain evidence="2">SAF-2024a</strain>
        <tissue evidence="2">Leaf</tissue>
    </source>
</reference>
<organism evidence="2 3">
    <name type="scientific">Salvia divinorum</name>
    <name type="common">Maria pastora</name>
    <name type="synonym">Diviner's sage</name>
    <dbReference type="NCBI Taxonomy" id="28513"/>
    <lineage>
        <taxon>Eukaryota</taxon>
        <taxon>Viridiplantae</taxon>
        <taxon>Streptophyta</taxon>
        <taxon>Embryophyta</taxon>
        <taxon>Tracheophyta</taxon>
        <taxon>Spermatophyta</taxon>
        <taxon>Magnoliopsida</taxon>
        <taxon>eudicotyledons</taxon>
        <taxon>Gunneridae</taxon>
        <taxon>Pentapetalae</taxon>
        <taxon>asterids</taxon>
        <taxon>lamiids</taxon>
        <taxon>Lamiales</taxon>
        <taxon>Lamiaceae</taxon>
        <taxon>Nepetoideae</taxon>
        <taxon>Mentheae</taxon>
        <taxon>Salviinae</taxon>
        <taxon>Salvia</taxon>
        <taxon>Salvia subgen. Calosphace</taxon>
    </lineage>
</organism>
<comment type="caution">
    <text evidence="2">The sequence shown here is derived from an EMBL/GenBank/DDBJ whole genome shotgun (WGS) entry which is preliminary data.</text>
</comment>
<feature type="region of interest" description="Disordered" evidence="1">
    <location>
        <begin position="1"/>
        <end position="102"/>
    </location>
</feature>
<dbReference type="EMBL" id="JBEAFC010000009">
    <property type="protein sequence ID" value="KAL1540872.1"/>
    <property type="molecule type" value="Genomic_DNA"/>
</dbReference>
<proteinExistence type="predicted"/>
<evidence type="ECO:0000256" key="1">
    <source>
        <dbReference type="SAM" id="MobiDB-lite"/>
    </source>
</evidence>
<protein>
    <submittedName>
        <fullName evidence="2">Uncharacterized protein</fullName>
    </submittedName>
</protein>
<evidence type="ECO:0000313" key="3">
    <source>
        <dbReference type="Proteomes" id="UP001567538"/>
    </source>
</evidence>
<sequence>MGRAVVTPEEGEKDSHKPFPEYPIPYYFRIKSKDSRQEADAAINSNPGPEHKSLSHDRGSARLKQDRCAAGLLNERGGQARQVRRQLRPDADEEAPVAGTTP</sequence>
<evidence type="ECO:0000313" key="2">
    <source>
        <dbReference type="EMBL" id="KAL1540872.1"/>
    </source>
</evidence>
<gene>
    <name evidence="2" type="ORF">AAHA92_25162</name>
</gene>
<name>A0ABD1GAE4_SALDI</name>
<keyword evidence="3" id="KW-1185">Reference proteome</keyword>
<dbReference type="AlphaFoldDB" id="A0ABD1GAE4"/>